<keyword evidence="2 8" id="KW-0479">Metal-binding</keyword>
<dbReference type="InterPro" id="IPR001590">
    <property type="entry name" value="Peptidase_M12B"/>
</dbReference>
<keyword evidence="6" id="KW-1015">Disulfide bond</keyword>
<protein>
    <submittedName>
        <fullName evidence="9">A disintegrin and metallo ase with thrombospondin motifs 2-like isoform X2</fullName>
    </submittedName>
</protein>
<gene>
    <name evidence="9" type="ORF">PACLA_8A078134</name>
</gene>
<evidence type="ECO:0000256" key="2">
    <source>
        <dbReference type="ARBA" id="ARBA00022723"/>
    </source>
</evidence>
<evidence type="ECO:0000313" key="10">
    <source>
        <dbReference type="Proteomes" id="UP001152795"/>
    </source>
</evidence>
<accession>A0A7D9I733</accession>
<dbReference type="InterPro" id="IPR050439">
    <property type="entry name" value="ADAMTS_ADAMTS-like"/>
</dbReference>
<evidence type="ECO:0000256" key="3">
    <source>
        <dbReference type="ARBA" id="ARBA00022801"/>
    </source>
</evidence>
<dbReference type="Gene3D" id="3.40.390.10">
    <property type="entry name" value="Collagenase (Catalytic Domain)"/>
    <property type="match status" value="1"/>
</dbReference>
<dbReference type="GO" id="GO:0031012">
    <property type="term" value="C:extracellular matrix"/>
    <property type="evidence" value="ECO:0007669"/>
    <property type="project" value="TreeGrafter"/>
</dbReference>
<evidence type="ECO:0000256" key="1">
    <source>
        <dbReference type="ARBA" id="ARBA00022670"/>
    </source>
</evidence>
<evidence type="ECO:0000256" key="4">
    <source>
        <dbReference type="ARBA" id="ARBA00022833"/>
    </source>
</evidence>
<feature type="binding site" evidence="8">
    <location>
        <position position="281"/>
    </location>
    <ligand>
        <name>Zn(2+)</name>
        <dbReference type="ChEBI" id="CHEBI:29105"/>
        <note>catalytic</note>
    </ligand>
</feature>
<dbReference type="Pfam" id="PF01421">
    <property type="entry name" value="Reprolysin"/>
    <property type="match status" value="1"/>
</dbReference>
<dbReference type="PROSITE" id="PS50215">
    <property type="entry name" value="ADAM_MEPRO"/>
    <property type="match status" value="1"/>
</dbReference>
<keyword evidence="3" id="KW-0378">Hydrolase</keyword>
<dbReference type="SUPFAM" id="SSF55486">
    <property type="entry name" value="Metalloproteases ('zincins'), catalytic domain"/>
    <property type="match status" value="1"/>
</dbReference>
<keyword evidence="7" id="KW-0325">Glycoprotein</keyword>
<evidence type="ECO:0000256" key="8">
    <source>
        <dbReference type="PROSITE-ProRule" id="PRU00276"/>
    </source>
</evidence>
<dbReference type="InterPro" id="IPR024079">
    <property type="entry name" value="MetalloPept_cat_dom_sf"/>
</dbReference>
<evidence type="ECO:0000256" key="5">
    <source>
        <dbReference type="ARBA" id="ARBA00023049"/>
    </source>
</evidence>
<dbReference type="SUPFAM" id="SSF49468">
    <property type="entry name" value="VHL"/>
    <property type="match status" value="1"/>
</dbReference>
<dbReference type="OrthoDB" id="6243031at2759"/>
<organism evidence="9 10">
    <name type="scientific">Paramuricea clavata</name>
    <name type="common">Red gorgonian</name>
    <name type="synonym">Violescent sea-whip</name>
    <dbReference type="NCBI Taxonomy" id="317549"/>
    <lineage>
        <taxon>Eukaryota</taxon>
        <taxon>Metazoa</taxon>
        <taxon>Cnidaria</taxon>
        <taxon>Anthozoa</taxon>
        <taxon>Octocorallia</taxon>
        <taxon>Malacalcyonacea</taxon>
        <taxon>Plexauridae</taxon>
        <taxon>Paramuricea</taxon>
    </lineage>
</organism>
<sequence>MNRLVILLFAVCVIYSVQGSVDKIKREASLSSRLSQETTSDVHSRARRSSRSSSYLFFDNRSGRTVQLWWRGKQWQKFIQLGAHKTIEINTFVSDKWRATDVETNEVFVINGRKKYRPKTNTRDTRAVCIIKRKGQRDTDIKAYIETLVVLDKTVRDQFDSDSEAEKYVEVLLMLSSNAYKHESLTQHGLKIDIIPSKIVILKNEVNFDISKRGNNLYTACDVMNKQEKVIGSKKFDHKLFLTRNQFGAAGFSRSQAMCSRYSSCSIVFEHGFHAAYLVAHEIAHSLGLSHGDFPQYSRYIMNGFVDSLLNSHRWSTKSQQTLLSNIRKYDYCLGNEASAANNYPYPGEHFSFEKQCDLEFNATYTAWKPSRWEPGEPCAKLRCRMPGRWSFLTRTTGSPALDGTECGENKFCLLGKCQEKPAQRTASVTRRLR</sequence>
<dbReference type="GO" id="GO:0030198">
    <property type="term" value="P:extracellular matrix organization"/>
    <property type="evidence" value="ECO:0007669"/>
    <property type="project" value="TreeGrafter"/>
</dbReference>
<feature type="binding site" evidence="8">
    <location>
        <position position="291"/>
    </location>
    <ligand>
        <name>Zn(2+)</name>
        <dbReference type="ChEBI" id="CHEBI:29105"/>
        <note>catalytic</note>
    </ligand>
</feature>
<dbReference type="InterPro" id="IPR041645">
    <property type="entry name" value="ADAMTS_CR_2"/>
</dbReference>
<dbReference type="Gene3D" id="2.60.40.780">
    <property type="entry name" value="von Hippel-Lindau disease tumour suppressor, beta domain"/>
    <property type="match status" value="1"/>
</dbReference>
<reference evidence="9" key="1">
    <citation type="submission" date="2020-04" db="EMBL/GenBank/DDBJ databases">
        <authorList>
            <person name="Alioto T."/>
            <person name="Alioto T."/>
            <person name="Gomez Garrido J."/>
        </authorList>
    </citation>
    <scope>NUCLEOTIDE SEQUENCE</scope>
    <source>
        <strain evidence="9">A484AB</strain>
    </source>
</reference>
<evidence type="ECO:0000313" key="9">
    <source>
        <dbReference type="EMBL" id="CAB4000799.1"/>
    </source>
</evidence>
<dbReference type="GO" id="GO:0004222">
    <property type="term" value="F:metalloendopeptidase activity"/>
    <property type="evidence" value="ECO:0007669"/>
    <property type="project" value="InterPro"/>
</dbReference>
<name>A0A7D9I733_PARCT</name>
<dbReference type="PANTHER" id="PTHR13723">
    <property type="entry name" value="ADAMTS A DISINTEGRIN AND METALLOPROTEASE WITH THROMBOSPONDIN MOTIFS PROTEASE"/>
    <property type="match status" value="1"/>
</dbReference>
<dbReference type="Gene3D" id="3.40.1620.60">
    <property type="match status" value="1"/>
</dbReference>
<evidence type="ECO:0000256" key="7">
    <source>
        <dbReference type="ARBA" id="ARBA00023180"/>
    </source>
</evidence>
<dbReference type="AlphaFoldDB" id="A0A7D9I733"/>
<proteinExistence type="predicted"/>
<dbReference type="GO" id="GO:0006508">
    <property type="term" value="P:proteolysis"/>
    <property type="evidence" value="ECO:0007669"/>
    <property type="project" value="UniProtKB-KW"/>
</dbReference>
<evidence type="ECO:0000256" key="6">
    <source>
        <dbReference type="ARBA" id="ARBA00023157"/>
    </source>
</evidence>
<comment type="caution">
    <text evidence="8">Lacks conserved residue(s) required for the propagation of feature annotation.</text>
</comment>
<dbReference type="EMBL" id="CACRXK020003929">
    <property type="protein sequence ID" value="CAB4000799.1"/>
    <property type="molecule type" value="Genomic_DNA"/>
</dbReference>
<dbReference type="InterPro" id="IPR036208">
    <property type="entry name" value="VHL_sf"/>
</dbReference>
<keyword evidence="10" id="KW-1185">Reference proteome</keyword>
<dbReference type="InterPro" id="IPR037140">
    <property type="entry name" value="VHL_beta_dom_sf"/>
</dbReference>
<keyword evidence="4 8" id="KW-0862">Zinc</keyword>
<dbReference type="Pfam" id="PF17771">
    <property type="entry name" value="ADAMTS_CR_2"/>
    <property type="match status" value="1"/>
</dbReference>
<comment type="caution">
    <text evidence="9">The sequence shown here is derived from an EMBL/GenBank/DDBJ whole genome shotgun (WGS) entry which is preliminary data.</text>
</comment>
<keyword evidence="1" id="KW-0645">Protease</keyword>
<dbReference type="GO" id="GO:0046872">
    <property type="term" value="F:metal ion binding"/>
    <property type="evidence" value="ECO:0007669"/>
    <property type="project" value="UniProtKB-KW"/>
</dbReference>
<dbReference type="Proteomes" id="UP001152795">
    <property type="component" value="Unassembled WGS sequence"/>
</dbReference>
<dbReference type="PANTHER" id="PTHR13723:SF281">
    <property type="entry name" value="PAPILIN"/>
    <property type="match status" value="1"/>
</dbReference>
<keyword evidence="5" id="KW-0482">Metalloprotease</keyword>
<feature type="binding site" evidence="8">
    <location>
        <position position="285"/>
    </location>
    <ligand>
        <name>Zn(2+)</name>
        <dbReference type="ChEBI" id="CHEBI:29105"/>
        <note>catalytic</note>
    </ligand>
</feature>
<feature type="active site" evidence="8">
    <location>
        <position position="282"/>
    </location>
</feature>